<comment type="caution">
    <text evidence="14">The sequence shown here is derived from an EMBL/GenBank/DDBJ whole genome shotgun (WGS) entry which is preliminary data.</text>
</comment>
<dbReference type="InterPro" id="IPR015939">
    <property type="entry name" value="Fum_Rdtase/Succ_DH_flav-like_C"/>
</dbReference>
<comment type="function">
    <text evidence="8">Catalyzes the oxidation of L-aspartate to iminoaspartate, the first step in the de novo biosynthesis of NAD(+).</text>
</comment>
<accession>A0A4Y3NMH0</accession>
<gene>
    <name evidence="14" type="ORF">AAU01_28960</name>
</gene>
<feature type="domain" description="FAD-dependent oxidoreductase 2 FAD-binding" evidence="12">
    <location>
        <begin position="18"/>
        <end position="398"/>
    </location>
</feature>
<dbReference type="SUPFAM" id="SSF56425">
    <property type="entry name" value="Succinate dehydrogenase/fumarate reductase flavoprotein, catalytic domain"/>
    <property type="match status" value="1"/>
</dbReference>
<feature type="domain" description="Fumarate reductase/succinate dehydrogenase flavoprotein-like C-terminal" evidence="13">
    <location>
        <begin position="459"/>
        <end position="546"/>
    </location>
</feature>
<evidence type="ECO:0000256" key="9">
    <source>
        <dbReference type="ARBA" id="ARBA00030386"/>
    </source>
</evidence>
<organism evidence="14 15">
    <name type="scientific">Paenarthrobacter aurescens</name>
    <name type="common">Arthrobacter aurescens</name>
    <dbReference type="NCBI Taxonomy" id="43663"/>
    <lineage>
        <taxon>Bacteria</taxon>
        <taxon>Bacillati</taxon>
        <taxon>Actinomycetota</taxon>
        <taxon>Actinomycetes</taxon>
        <taxon>Micrococcales</taxon>
        <taxon>Micrococcaceae</taxon>
        <taxon>Paenarthrobacter</taxon>
    </lineage>
</organism>
<dbReference type="FunFam" id="3.90.700.10:FF:000002">
    <property type="entry name" value="L-aspartate oxidase"/>
    <property type="match status" value="1"/>
</dbReference>
<evidence type="ECO:0000256" key="5">
    <source>
        <dbReference type="ARBA" id="ARBA00021901"/>
    </source>
</evidence>
<evidence type="ECO:0000256" key="3">
    <source>
        <dbReference type="ARBA" id="ARBA00008562"/>
    </source>
</evidence>
<dbReference type="EMBL" id="BJMD01000017">
    <property type="protein sequence ID" value="GEB20141.1"/>
    <property type="molecule type" value="Genomic_DNA"/>
</dbReference>
<feature type="active site" description="Proton acceptor" evidence="11">
    <location>
        <position position="292"/>
    </location>
</feature>
<dbReference type="PANTHER" id="PTHR11632">
    <property type="entry name" value="SUCCINATE DEHYDROGENASE 2 FLAVOPROTEIN SUBUNIT"/>
    <property type="match status" value="1"/>
</dbReference>
<dbReference type="PRINTS" id="PR00411">
    <property type="entry name" value="PNDRDTASEI"/>
</dbReference>
<evidence type="ECO:0000256" key="10">
    <source>
        <dbReference type="ARBA" id="ARBA00048305"/>
    </source>
</evidence>
<dbReference type="InterPro" id="IPR036188">
    <property type="entry name" value="FAD/NAD-bd_sf"/>
</dbReference>
<dbReference type="GO" id="GO:0033765">
    <property type="term" value="F:steroid dehydrogenase activity, acting on the CH-CH group of donors"/>
    <property type="evidence" value="ECO:0007669"/>
    <property type="project" value="UniProtKB-ARBA"/>
</dbReference>
<evidence type="ECO:0000256" key="6">
    <source>
        <dbReference type="ARBA" id="ARBA00022630"/>
    </source>
</evidence>
<keyword evidence="7" id="KW-0560">Oxidoreductase</keyword>
<comment type="catalytic activity">
    <reaction evidence="10">
        <text>L-aspartate + O2 = iminosuccinate + H2O2</text>
        <dbReference type="Rhea" id="RHEA:25876"/>
        <dbReference type="ChEBI" id="CHEBI:15379"/>
        <dbReference type="ChEBI" id="CHEBI:16240"/>
        <dbReference type="ChEBI" id="CHEBI:29991"/>
        <dbReference type="ChEBI" id="CHEBI:77875"/>
        <dbReference type="EC" id="1.4.3.16"/>
    </reaction>
    <physiologicalReaction direction="left-to-right" evidence="10">
        <dbReference type="Rhea" id="RHEA:25877"/>
    </physiologicalReaction>
</comment>
<dbReference type="Pfam" id="PF00890">
    <property type="entry name" value="FAD_binding_2"/>
    <property type="match status" value="1"/>
</dbReference>
<evidence type="ECO:0000259" key="13">
    <source>
        <dbReference type="Pfam" id="PF02910"/>
    </source>
</evidence>
<evidence type="ECO:0000313" key="15">
    <source>
        <dbReference type="Proteomes" id="UP000317715"/>
    </source>
</evidence>
<keyword evidence="6" id="KW-0285">Flavoprotein</keyword>
<dbReference type="PRINTS" id="PR00368">
    <property type="entry name" value="FADPNR"/>
</dbReference>
<keyword evidence="15" id="KW-1185">Reference proteome</keyword>
<evidence type="ECO:0000256" key="8">
    <source>
        <dbReference type="ARBA" id="ARBA00029426"/>
    </source>
</evidence>
<dbReference type="GO" id="GO:0008734">
    <property type="term" value="F:L-aspartate oxidase activity"/>
    <property type="evidence" value="ECO:0007669"/>
    <property type="project" value="UniProtKB-EC"/>
</dbReference>
<proteinExistence type="inferred from homology"/>
<evidence type="ECO:0000313" key="14">
    <source>
        <dbReference type="EMBL" id="GEB20141.1"/>
    </source>
</evidence>
<dbReference type="AlphaFoldDB" id="A0A4Y3NMH0"/>
<dbReference type="InterPro" id="IPR003953">
    <property type="entry name" value="FAD-dep_OxRdtase_2_FAD-bd"/>
</dbReference>
<dbReference type="GO" id="GO:0044281">
    <property type="term" value="P:small molecule metabolic process"/>
    <property type="evidence" value="ECO:0007669"/>
    <property type="project" value="UniProtKB-ARBA"/>
</dbReference>
<comment type="similarity">
    <text evidence="3">Belongs to the FAD-dependent oxidoreductase 2 family. NadB subfamily.</text>
</comment>
<dbReference type="Gene3D" id="1.20.58.100">
    <property type="entry name" value="Fumarate reductase/succinate dehydrogenase flavoprotein-like, C-terminal domain"/>
    <property type="match status" value="1"/>
</dbReference>
<evidence type="ECO:0000256" key="4">
    <source>
        <dbReference type="ARBA" id="ARBA00012173"/>
    </source>
</evidence>
<reference evidence="14 15" key="1">
    <citation type="submission" date="2019-06" db="EMBL/GenBank/DDBJ databases">
        <title>Whole genome shotgun sequence of Paenarthrobacter aurescens NBRC 12136.</title>
        <authorList>
            <person name="Hosoyama A."/>
            <person name="Uohara A."/>
            <person name="Ohji S."/>
            <person name="Ichikawa N."/>
        </authorList>
    </citation>
    <scope>NUCLEOTIDE SEQUENCE [LARGE SCALE GENOMIC DNA]</scope>
    <source>
        <strain evidence="14 15">NBRC 12136</strain>
    </source>
</reference>
<dbReference type="SUPFAM" id="SSF51905">
    <property type="entry name" value="FAD/NAD(P)-binding domain"/>
    <property type="match status" value="1"/>
</dbReference>
<comment type="cofactor">
    <cofactor evidence="1">
        <name>FAD</name>
        <dbReference type="ChEBI" id="CHEBI:57692"/>
    </cofactor>
</comment>
<evidence type="ECO:0000256" key="11">
    <source>
        <dbReference type="PIRSR" id="PIRSR000171-1"/>
    </source>
</evidence>
<evidence type="ECO:0000259" key="12">
    <source>
        <dbReference type="Pfam" id="PF00890"/>
    </source>
</evidence>
<dbReference type="PANTHER" id="PTHR11632:SF51">
    <property type="entry name" value="SUCCINATE DEHYDROGENASE [UBIQUINONE] FLAVOPROTEIN SUBUNIT, MITOCHONDRIAL"/>
    <property type="match status" value="1"/>
</dbReference>
<dbReference type="Proteomes" id="UP000317715">
    <property type="component" value="Unassembled WGS sequence"/>
</dbReference>
<sequence>MENMNSNTSPERLLSTSVLVIGTGGAGLRASIELAERGIQVLAVGKRRKHDAHTSLAAGGINAALGTMDPEDSWQQHAADTLRESYFLADPSIVETVARNAAQGIEDLERWGMPFAREEDGRISQRFFGAHKYRRTAYAGDYTGLEIQRTLMRRAAELNVPIIDTVYITRLLVADGTIFGAYGFDIVDGTPVQIHADAVILAAGGHTRIWRHTSSRRDENTGDSFRLAALAGARIRDAELVQFHPSGLLEPDDAAGTLVSEAARGEGGILTNALGERFMERYDPERMELSTRDRVALAAFTEVAEGRGTEKGGVYLDVSHLPRETIMEKLPRVYRTMIDLQMLDITTTKIEIAPTAHYSMGGVWVAPEDHGTGVNGLYAIGEASSGLHGANRLGGNSLIELLVYGRITGEHVSHYVRSHNKIVRDPAVVGIARGEMQSLLSERGTDSDRGTESARRLQRELRNLMTEHAGVVRTEQGLEQGLAKLTALEERAQLVTAHPDIAGFDDLAHAFDLLGSLLAARATLECALERRETRGAHNRADFPAADPSLQGNFIWSTDEGVTFESLPPAPDSFRGLAEADADDSVAGKLVE</sequence>
<dbReference type="InterPro" id="IPR030664">
    <property type="entry name" value="SdhA/FrdA/AprA"/>
</dbReference>
<dbReference type="EC" id="1.4.3.16" evidence="4"/>
<name>A0A4Y3NMH0_PAEAU</name>
<dbReference type="PIRSF" id="PIRSF000171">
    <property type="entry name" value="SDHA_APRA_LASPO"/>
    <property type="match status" value="1"/>
</dbReference>
<evidence type="ECO:0000256" key="1">
    <source>
        <dbReference type="ARBA" id="ARBA00001974"/>
    </source>
</evidence>
<comment type="pathway">
    <text evidence="2">Cofactor biosynthesis; NAD(+) biosynthesis; iminoaspartate from L-aspartate (oxidase route): step 1/1.</text>
</comment>
<evidence type="ECO:0000256" key="2">
    <source>
        <dbReference type="ARBA" id="ARBA00004950"/>
    </source>
</evidence>
<dbReference type="Pfam" id="PF02910">
    <property type="entry name" value="Succ_DH_flav_C"/>
    <property type="match status" value="1"/>
</dbReference>
<dbReference type="InterPro" id="IPR037099">
    <property type="entry name" value="Fum_R/Succ_DH_flav-like_C_sf"/>
</dbReference>
<protein>
    <recommendedName>
        <fullName evidence="5">L-aspartate oxidase</fullName>
        <ecNumber evidence="4">1.4.3.16</ecNumber>
    </recommendedName>
    <alternativeName>
        <fullName evidence="9">Quinolinate synthase B</fullName>
    </alternativeName>
</protein>
<dbReference type="Gene3D" id="3.50.50.60">
    <property type="entry name" value="FAD/NAD(P)-binding domain"/>
    <property type="match status" value="1"/>
</dbReference>
<dbReference type="SUPFAM" id="SSF46977">
    <property type="entry name" value="Succinate dehydrogenase/fumarate reductase flavoprotein C-terminal domain"/>
    <property type="match status" value="1"/>
</dbReference>
<evidence type="ECO:0000256" key="7">
    <source>
        <dbReference type="ARBA" id="ARBA00023002"/>
    </source>
</evidence>
<dbReference type="InterPro" id="IPR027477">
    <property type="entry name" value="Succ_DH/fumarate_Rdtase_cat_sf"/>
</dbReference>
<dbReference type="Gene3D" id="3.90.700.10">
    <property type="entry name" value="Succinate dehydrogenase/fumarate reductase flavoprotein, catalytic domain"/>
    <property type="match status" value="1"/>
</dbReference>